<dbReference type="Proteomes" id="UP001055712">
    <property type="component" value="Unassembled WGS sequence"/>
</dbReference>
<proteinExistence type="predicted"/>
<name>A0A9D4YZ77_CHLVU</name>
<feature type="compositionally biased region" description="Low complexity" evidence="1">
    <location>
        <begin position="256"/>
        <end position="268"/>
    </location>
</feature>
<feature type="region of interest" description="Disordered" evidence="1">
    <location>
        <begin position="81"/>
        <end position="100"/>
    </location>
</feature>
<evidence type="ECO:0000313" key="3">
    <source>
        <dbReference type="Proteomes" id="UP001055712"/>
    </source>
</evidence>
<gene>
    <name evidence="2" type="ORF">D9Q98_002827</name>
</gene>
<protein>
    <submittedName>
        <fullName evidence="2">Uncharacterized protein</fullName>
    </submittedName>
</protein>
<accession>A0A9D4YZ77</accession>
<reference evidence="2" key="1">
    <citation type="journal article" date="2019" name="Plant J.">
        <title>Chlorella vulgaris genome assembly and annotation reveals the molecular basis for metabolic acclimation to high light conditions.</title>
        <authorList>
            <person name="Cecchin M."/>
            <person name="Marcolungo L."/>
            <person name="Rossato M."/>
            <person name="Girolomoni L."/>
            <person name="Cosentino E."/>
            <person name="Cuine S."/>
            <person name="Li-Beisson Y."/>
            <person name="Delledonne M."/>
            <person name="Ballottari M."/>
        </authorList>
    </citation>
    <scope>NUCLEOTIDE SEQUENCE</scope>
    <source>
        <strain evidence="2">211/11P</strain>
    </source>
</reference>
<keyword evidence="3" id="KW-1185">Reference proteome</keyword>
<feature type="region of interest" description="Disordered" evidence="1">
    <location>
        <begin position="147"/>
        <end position="187"/>
    </location>
</feature>
<feature type="compositionally biased region" description="Polar residues" evidence="1">
    <location>
        <begin position="148"/>
        <end position="158"/>
    </location>
</feature>
<organism evidence="2 3">
    <name type="scientific">Chlorella vulgaris</name>
    <name type="common">Green alga</name>
    <dbReference type="NCBI Taxonomy" id="3077"/>
    <lineage>
        <taxon>Eukaryota</taxon>
        <taxon>Viridiplantae</taxon>
        <taxon>Chlorophyta</taxon>
        <taxon>core chlorophytes</taxon>
        <taxon>Trebouxiophyceae</taxon>
        <taxon>Chlorellales</taxon>
        <taxon>Chlorellaceae</taxon>
        <taxon>Chlorella clade</taxon>
        <taxon>Chlorella</taxon>
    </lineage>
</organism>
<evidence type="ECO:0000313" key="2">
    <source>
        <dbReference type="EMBL" id="KAI3434767.1"/>
    </source>
</evidence>
<comment type="caution">
    <text evidence="2">The sequence shown here is derived from an EMBL/GenBank/DDBJ whole genome shotgun (WGS) entry which is preliminary data.</text>
</comment>
<feature type="compositionally biased region" description="Low complexity" evidence="1">
    <location>
        <begin position="82"/>
        <end position="100"/>
    </location>
</feature>
<feature type="compositionally biased region" description="Low complexity" evidence="1">
    <location>
        <begin position="167"/>
        <end position="183"/>
    </location>
</feature>
<evidence type="ECO:0000256" key="1">
    <source>
        <dbReference type="SAM" id="MobiDB-lite"/>
    </source>
</evidence>
<dbReference type="EMBL" id="SIDB01000003">
    <property type="protein sequence ID" value="KAI3434767.1"/>
    <property type="molecule type" value="Genomic_DNA"/>
</dbReference>
<sequence>MPAARFTTSWASQAGDHVLRRAETSKEPCQITLELPQGTAGFSLLSSARICELYSVVGAELSYICSIKGVAVVLPAAEGSPQQENQQQPSQQQQQQQQHLQGVKLWRVEHRWTSHSDAPPTAMLRLLSLQQKDALFMQCLHLLPASAAQGSSGTSDQQCEAVDTGEEQAGSAAATAETPAAAGSMSQIDDVRRMLSQLVAAEKSGGSGGDAGGVQQPHDPKRALLAAIAKSVLQQQPRHQHAFSGGVEMVQLPAAPADGEPAAAAVAPESPQDLQSHQQHEARPTGHQGQLSEVLGTVQRLEERVARIEVACLEMNSLLQQLVGAAKFGV</sequence>
<feature type="region of interest" description="Disordered" evidence="1">
    <location>
        <begin position="256"/>
        <end position="291"/>
    </location>
</feature>
<dbReference type="AlphaFoldDB" id="A0A9D4YZ77"/>
<reference evidence="2" key="2">
    <citation type="submission" date="2020-11" db="EMBL/GenBank/DDBJ databases">
        <authorList>
            <person name="Cecchin M."/>
            <person name="Marcolungo L."/>
            <person name="Rossato M."/>
            <person name="Girolomoni L."/>
            <person name="Cosentino E."/>
            <person name="Cuine S."/>
            <person name="Li-Beisson Y."/>
            <person name="Delledonne M."/>
            <person name="Ballottari M."/>
        </authorList>
    </citation>
    <scope>NUCLEOTIDE SEQUENCE</scope>
    <source>
        <strain evidence="2">211/11P</strain>
        <tissue evidence="2">Whole cell</tissue>
    </source>
</reference>